<evidence type="ECO:0000256" key="5">
    <source>
        <dbReference type="ARBA" id="ARBA00022723"/>
    </source>
</evidence>
<keyword evidence="7 9" id="KW-0863">Zinc-finger</keyword>
<dbReference type="Proteomes" id="UP001221898">
    <property type="component" value="Unassembled WGS sequence"/>
</dbReference>
<proteinExistence type="inferred from homology"/>
<evidence type="ECO:0000256" key="1">
    <source>
        <dbReference type="ARBA" id="ARBA00000900"/>
    </source>
</evidence>
<name>A0AAD7SVS4_9TELE</name>
<dbReference type="FunFam" id="2.120.10.30:FF:000034">
    <property type="entry name" value="E3 ubiquitin-protein ligase TRIM32"/>
    <property type="match status" value="1"/>
</dbReference>
<evidence type="ECO:0000256" key="4">
    <source>
        <dbReference type="ARBA" id="ARBA00022553"/>
    </source>
</evidence>
<sequence length="733" mass="78934">MYPNESVPRAGIRISPRLRHCRNRSLPRQRTRRAPLPVGFPQISDIEAKVSAGVDPTQNPVMAGAASLDPELVREVLECPICLETYDPAALRPKLLQCGHTVCRQCLEKLLAATINGVRCPFCSKVSRMSSVSQLADNLTVLKIVDCASATASSAGLMCRACRARLPRQHCGDCRLVLCDACAADGHRRLGHGVRSVREAADRRRRELGEQLGALRDTVALVRQRKAAVEGAAGAARVRCRAAQQEYAQAERRAQEELGRCRRAFADSLAELEKANARAAEERTYLLELAEVRALSRCDYLSARVRQADITLLEDGGEEEGEEEDLQDGLPALLTLQDPEFVRTERAEPLEVGRLSTKPCTVNTDQEDGSELAGAATTTTTTPLELYRDVDMAAPIEEAVCASPGSFKSKSVDEGGAGGGTGAGSGATGSQLCQFVKKMGCKGNLPGMFNLPVSLCVTPQGEVLVADRGNYRIQIFNRKGFQREIRRSPGGGLDSFVLSFLGAELPSLLPLSVAITPQGLIGVTDSHDNSVKVYTADGHCVACHRSQLVKPWGIAATPEGRFVVSDVEGGKLWSLAVERSAGVVNCSRLCSAVRPKFVACGPSGVVYFTQGLGLSIESRPNEHHLEGGFSIGSVGADGQLGRQLSHFFAESEDFRCVTGMCVDAAGDLLVTDSGRREVLRFPHEGGFSVLVRDGLTCPVGVAVTQKGQLLVLDCWDHCVKVYSYLQRRRSSTC</sequence>
<dbReference type="InterPro" id="IPR027370">
    <property type="entry name" value="Znf-RING_euk"/>
</dbReference>
<dbReference type="PROSITE" id="PS51125">
    <property type="entry name" value="NHL"/>
    <property type="match status" value="5"/>
</dbReference>
<gene>
    <name evidence="15" type="ORF">AAFF_G00253610</name>
</gene>
<dbReference type="InterPro" id="IPR000315">
    <property type="entry name" value="Znf_B-box"/>
</dbReference>
<keyword evidence="5" id="KW-0479">Metal-binding</keyword>
<dbReference type="PANTHER" id="PTHR25464">
    <property type="entry name" value="TRIPARTITE MOTIF-CONTAINING PROTEIN 2-LIKE PROTEIN"/>
    <property type="match status" value="1"/>
</dbReference>
<dbReference type="PANTHER" id="PTHR25464:SF3">
    <property type="entry name" value="E3 UBIQUITIN-PROTEIN LIGASE TRIM32"/>
    <property type="match status" value="1"/>
</dbReference>
<organism evidence="15 16">
    <name type="scientific">Aldrovandia affinis</name>
    <dbReference type="NCBI Taxonomy" id="143900"/>
    <lineage>
        <taxon>Eukaryota</taxon>
        <taxon>Metazoa</taxon>
        <taxon>Chordata</taxon>
        <taxon>Craniata</taxon>
        <taxon>Vertebrata</taxon>
        <taxon>Euteleostomi</taxon>
        <taxon>Actinopterygii</taxon>
        <taxon>Neopterygii</taxon>
        <taxon>Teleostei</taxon>
        <taxon>Notacanthiformes</taxon>
        <taxon>Halosauridae</taxon>
        <taxon>Aldrovandia</taxon>
    </lineage>
</organism>
<feature type="region of interest" description="Disordered" evidence="12">
    <location>
        <begin position="405"/>
        <end position="424"/>
    </location>
</feature>
<dbReference type="EMBL" id="JAINUG010000034">
    <property type="protein sequence ID" value="KAJ8408726.1"/>
    <property type="molecule type" value="Genomic_DNA"/>
</dbReference>
<feature type="repeat" description="NHL" evidence="10">
    <location>
        <begin position="641"/>
        <end position="684"/>
    </location>
</feature>
<dbReference type="SUPFAM" id="SSF57845">
    <property type="entry name" value="B-box zinc-binding domain"/>
    <property type="match status" value="1"/>
</dbReference>
<comment type="catalytic activity">
    <reaction evidence="1">
        <text>S-ubiquitinyl-[E2 ubiquitin-conjugating enzyme]-L-cysteine + [acceptor protein]-L-lysine = [E2 ubiquitin-conjugating enzyme]-L-cysteine + N(6)-ubiquitinyl-[acceptor protein]-L-lysine.</text>
        <dbReference type="EC" id="2.3.2.27"/>
    </reaction>
</comment>
<evidence type="ECO:0000259" key="14">
    <source>
        <dbReference type="PROSITE" id="PS50119"/>
    </source>
</evidence>
<dbReference type="GO" id="GO:0008270">
    <property type="term" value="F:zinc ion binding"/>
    <property type="evidence" value="ECO:0007669"/>
    <property type="project" value="UniProtKB-KW"/>
</dbReference>
<keyword evidence="4" id="KW-0597">Phosphoprotein</keyword>
<dbReference type="SMART" id="SM00184">
    <property type="entry name" value="RING"/>
    <property type="match status" value="1"/>
</dbReference>
<evidence type="ECO:0000256" key="3">
    <source>
        <dbReference type="ARBA" id="ARBA00012483"/>
    </source>
</evidence>
<reference evidence="15" key="1">
    <citation type="journal article" date="2023" name="Science">
        <title>Genome structures resolve the early diversification of teleost fishes.</title>
        <authorList>
            <person name="Parey E."/>
            <person name="Louis A."/>
            <person name="Montfort J."/>
            <person name="Bouchez O."/>
            <person name="Roques C."/>
            <person name="Iampietro C."/>
            <person name="Lluch J."/>
            <person name="Castinel A."/>
            <person name="Donnadieu C."/>
            <person name="Desvignes T."/>
            <person name="Floi Bucao C."/>
            <person name="Jouanno E."/>
            <person name="Wen M."/>
            <person name="Mejri S."/>
            <person name="Dirks R."/>
            <person name="Jansen H."/>
            <person name="Henkel C."/>
            <person name="Chen W.J."/>
            <person name="Zahm M."/>
            <person name="Cabau C."/>
            <person name="Klopp C."/>
            <person name="Thompson A.W."/>
            <person name="Robinson-Rechavi M."/>
            <person name="Braasch I."/>
            <person name="Lecointre G."/>
            <person name="Bobe J."/>
            <person name="Postlethwait J.H."/>
            <person name="Berthelot C."/>
            <person name="Roest Crollius H."/>
            <person name="Guiguen Y."/>
        </authorList>
    </citation>
    <scope>NUCLEOTIDE SEQUENCE</scope>
    <source>
        <strain evidence="15">NC1722</strain>
    </source>
</reference>
<evidence type="ECO:0000313" key="16">
    <source>
        <dbReference type="Proteomes" id="UP001221898"/>
    </source>
</evidence>
<evidence type="ECO:0000256" key="8">
    <source>
        <dbReference type="ARBA" id="ARBA00022833"/>
    </source>
</evidence>
<feature type="repeat" description="NHL" evidence="10">
    <location>
        <begin position="509"/>
        <end position="537"/>
    </location>
</feature>
<feature type="domain" description="B box-type" evidence="14">
    <location>
        <begin position="154"/>
        <end position="197"/>
    </location>
</feature>
<feature type="repeat" description="NHL" evidence="10">
    <location>
        <begin position="686"/>
        <end position="725"/>
    </location>
</feature>
<dbReference type="InterPro" id="IPR001841">
    <property type="entry name" value="Znf_RING"/>
</dbReference>
<feature type="domain" description="RING-type" evidence="13">
    <location>
        <begin position="79"/>
        <end position="124"/>
    </location>
</feature>
<dbReference type="InterPro" id="IPR001258">
    <property type="entry name" value="NHL_repeat"/>
</dbReference>
<keyword evidence="8" id="KW-0862">Zinc</keyword>
<dbReference type="SUPFAM" id="SSF57850">
    <property type="entry name" value="RING/U-box"/>
    <property type="match status" value="1"/>
</dbReference>
<dbReference type="Pfam" id="PF13445">
    <property type="entry name" value="zf-RING_UBOX"/>
    <property type="match status" value="1"/>
</dbReference>
<dbReference type="PROSITE" id="PS50089">
    <property type="entry name" value="ZF_RING_2"/>
    <property type="match status" value="1"/>
</dbReference>
<evidence type="ECO:0000259" key="13">
    <source>
        <dbReference type="PROSITE" id="PS50089"/>
    </source>
</evidence>
<evidence type="ECO:0000313" key="15">
    <source>
        <dbReference type="EMBL" id="KAJ8408726.1"/>
    </source>
</evidence>
<dbReference type="CDD" id="cd16587">
    <property type="entry name" value="RING-HC_TRIM32_C-VII"/>
    <property type="match status" value="1"/>
</dbReference>
<dbReference type="SUPFAM" id="SSF101898">
    <property type="entry name" value="NHL repeat"/>
    <property type="match status" value="1"/>
</dbReference>
<evidence type="ECO:0000256" key="12">
    <source>
        <dbReference type="SAM" id="MobiDB-lite"/>
    </source>
</evidence>
<dbReference type="InterPro" id="IPR017907">
    <property type="entry name" value="Znf_RING_CS"/>
</dbReference>
<evidence type="ECO:0000256" key="2">
    <source>
        <dbReference type="ARBA" id="ARBA00008518"/>
    </source>
</evidence>
<evidence type="ECO:0000256" key="7">
    <source>
        <dbReference type="ARBA" id="ARBA00022771"/>
    </source>
</evidence>
<dbReference type="GO" id="GO:0061630">
    <property type="term" value="F:ubiquitin protein ligase activity"/>
    <property type="evidence" value="ECO:0007669"/>
    <property type="project" value="UniProtKB-EC"/>
</dbReference>
<dbReference type="PROSITE" id="PS50119">
    <property type="entry name" value="ZF_BBOX"/>
    <property type="match status" value="1"/>
</dbReference>
<keyword evidence="6" id="KW-0677">Repeat</keyword>
<feature type="repeat" description="NHL" evidence="10">
    <location>
        <begin position="436"/>
        <end position="479"/>
    </location>
</feature>
<comment type="caution">
    <text evidence="15">The sequence shown here is derived from an EMBL/GenBank/DDBJ whole genome shotgun (WGS) entry which is preliminary data.</text>
</comment>
<dbReference type="InterPro" id="IPR013083">
    <property type="entry name" value="Znf_RING/FYVE/PHD"/>
</dbReference>
<evidence type="ECO:0000256" key="10">
    <source>
        <dbReference type="PROSITE-ProRule" id="PRU00504"/>
    </source>
</evidence>
<feature type="coiled-coil region" evidence="11">
    <location>
        <begin position="233"/>
        <end position="282"/>
    </location>
</feature>
<keyword evidence="16" id="KW-1185">Reference proteome</keyword>
<comment type="similarity">
    <text evidence="2">Belongs to the TRIM/RBCC family.</text>
</comment>
<dbReference type="Gene3D" id="3.30.40.10">
    <property type="entry name" value="Zinc/RING finger domain, C3HC4 (zinc finger)"/>
    <property type="match status" value="1"/>
</dbReference>
<feature type="repeat" description="NHL" evidence="10">
    <location>
        <begin position="543"/>
        <end position="578"/>
    </location>
</feature>
<dbReference type="PROSITE" id="PS00518">
    <property type="entry name" value="ZF_RING_1"/>
    <property type="match status" value="1"/>
</dbReference>
<feature type="compositionally biased region" description="Gly residues" evidence="12">
    <location>
        <begin position="415"/>
        <end position="424"/>
    </location>
</feature>
<keyword evidence="11" id="KW-0175">Coiled coil</keyword>
<dbReference type="AlphaFoldDB" id="A0AAD7SVS4"/>
<evidence type="ECO:0000256" key="6">
    <source>
        <dbReference type="ARBA" id="ARBA00022737"/>
    </source>
</evidence>
<dbReference type="Gene3D" id="2.120.10.30">
    <property type="entry name" value="TolB, C-terminal domain"/>
    <property type="match status" value="2"/>
</dbReference>
<dbReference type="EC" id="2.3.2.27" evidence="3"/>
<protein>
    <recommendedName>
        <fullName evidence="3">RING-type E3 ubiquitin transferase</fullName>
        <ecNumber evidence="3">2.3.2.27</ecNumber>
    </recommendedName>
</protein>
<dbReference type="CDD" id="cd14961">
    <property type="entry name" value="NHL_TRIM32_like"/>
    <property type="match status" value="1"/>
</dbReference>
<dbReference type="Pfam" id="PF01436">
    <property type="entry name" value="NHL"/>
    <property type="match status" value="2"/>
</dbReference>
<evidence type="ECO:0000256" key="9">
    <source>
        <dbReference type="PROSITE-ProRule" id="PRU00024"/>
    </source>
</evidence>
<dbReference type="InterPro" id="IPR011042">
    <property type="entry name" value="6-blade_b-propeller_TolB-like"/>
</dbReference>
<accession>A0AAD7SVS4</accession>
<evidence type="ECO:0000256" key="11">
    <source>
        <dbReference type="SAM" id="Coils"/>
    </source>
</evidence>